<evidence type="ECO:0000313" key="2">
    <source>
        <dbReference type="Proteomes" id="UP000480178"/>
    </source>
</evidence>
<accession>A0A6C0GJ65</accession>
<evidence type="ECO:0008006" key="3">
    <source>
        <dbReference type="Google" id="ProtNLM"/>
    </source>
</evidence>
<dbReference type="SUPFAM" id="SSF69304">
    <property type="entry name" value="Tricorn protease N-terminal domain"/>
    <property type="match status" value="1"/>
</dbReference>
<dbReference type="InterPro" id="IPR011042">
    <property type="entry name" value="6-blade_b-propeller_TolB-like"/>
</dbReference>
<organism evidence="1 2">
    <name type="scientific">Rhodocytophaga rosea</name>
    <dbReference type="NCBI Taxonomy" id="2704465"/>
    <lineage>
        <taxon>Bacteria</taxon>
        <taxon>Pseudomonadati</taxon>
        <taxon>Bacteroidota</taxon>
        <taxon>Cytophagia</taxon>
        <taxon>Cytophagales</taxon>
        <taxon>Rhodocytophagaceae</taxon>
        <taxon>Rhodocytophaga</taxon>
    </lineage>
</organism>
<keyword evidence="2" id="KW-1185">Reference proteome</keyword>
<evidence type="ECO:0000313" key="1">
    <source>
        <dbReference type="EMBL" id="QHT68076.1"/>
    </source>
</evidence>
<dbReference type="AlphaFoldDB" id="A0A6C0GJ65"/>
<reference evidence="1 2" key="1">
    <citation type="submission" date="2020-01" db="EMBL/GenBank/DDBJ databases">
        <authorList>
            <person name="Kim M.K."/>
        </authorList>
    </citation>
    <scope>NUCLEOTIDE SEQUENCE [LARGE SCALE GENOMIC DNA]</scope>
    <source>
        <strain evidence="1 2">172606-1</strain>
    </source>
</reference>
<gene>
    <name evidence="1" type="ORF">GXP67_16225</name>
</gene>
<proteinExistence type="predicted"/>
<dbReference type="KEGG" id="rhoz:GXP67_16225"/>
<dbReference type="EMBL" id="CP048222">
    <property type="protein sequence ID" value="QHT68076.1"/>
    <property type="molecule type" value="Genomic_DNA"/>
</dbReference>
<dbReference type="PANTHER" id="PTHR36842">
    <property type="entry name" value="PROTEIN TOLB HOMOLOG"/>
    <property type="match status" value="1"/>
</dbReference>
<name>A0A6C0GJ65_9BACT</name>
<dbReference type="PROSITE" id="PS51257">
    <property type="entry name" value="PROKAR_LIPOPROTEIN"/>
    <property type="match status" value="1"/>
</dbReference>
<dbReference type="Proteomes" id="UP000480178">
    <property type="component" value="Chromosome"/>
</dbReference>
<dbReference type="PANTHER" id="PTHR36842:SF1">
    <property type="entry name" value="PROTEIN TOLB"/>
    <property type="match status" value="1"/>
</dbReference>
<dbReference type="Gene3D" id="2.120.10.30">
    <property type="entry name" value="TolB, C-terminal domain"/>
    <property type="match status" value="1"/>
</dbReference>
<dbReference type="RefSeq" id="WP_162444096.1">
    <property type="nucleotide sequence ID" value="NZ_CP048222.1"/>
</dbReference>
<sequence length="311" mass="34538">MRIGNKILKIIVLSILIGACSKGEKSIEKDGLSSITISEDGRKIIYSWVENGIGSIYEANLDGSNPEILHKANNISFANPRISAGGKKIVLTGHHRTSVNSAIWIMNRDGTGLKSLTDMSAIRPEAVLSLKEDTVFFLQANSYEQYSPIGRRAAHNFDIYNIALDNPEITRMTNLNAYGLYYLSNLSADQLLFSAIDNNRGICVLSRSSNSLRHLDPINRGDRDLISYGLPVVLDSNQIACNSYYELLLINLQDNTEKFIGRSPVGQFSRLCYNQSNQRLYFTVTGEKNSVFSVKLDGSDLIESPFSININ</sequence>
<protein>
    <recommendedName>
        <fullName evidence="3">DUF5050 domain-containing protein</fullName>
    </recommendedName>
</protein>